<dbReference type="AlphaFoldDB" id="A0A225VZT2"/>
<evidence type="ECO:0000313" key="2">
    <source>
        <dbReference type="Proteomes" id="UP000198211"/>
    </source>
</evidence>
<evidence type="ECO:0000313" key="1">
    <source>
        <dbReference type="EMBL" id="OWZ11011.1"/>
    </source>
</evidence>
<protein>
    <submittedName>
        <fullName evidence="1">Helitron helicase</fullName>
    </submittedName>
</protein>
<dbReference type="EMBL" id="NBNE01002251">
    <property type="protein sequence ID" value="OWZ11011.1"/>
    <property type="molecule type" value="Genomic_DNA"/>
</dbReference>
<keyword evidence="2" id="KW-1185">Reference proteome</keyword>
<keyword evidence="1" id="KW-0347">Helicase</keyword>
<gene>
    <name evidence="1" type="ORF">PHMEG_00016022</name>
</gene>
<organism evidence="1 2">
    <name type="scientific">Phytophthora megakarya</name>
    <dbReference type="NCBI Taxonomy" id="4795"/>
    <lineage>
        <taxon>Eukaryota</taxon>
        <taxon>Sar</taxon>
        <taxon>Stramenopiles</taxon>
        <taxon>Oomycota</taxon>
        <taxon>Peronosporomycetes</taxon>
        <taxon>Peronosporales</taxon>
        <taxon>Peronosporaceae</taxon>
        <taxon>Phytophthora</taxon>
    </lineage>
</organism>
<reference evidence="2" key="1">
    <citation type="submission" date="2017-03" db="EMBL/GenBank/DDBJ databases">
        <title>Phytopthora megakarya and P. palmivora, two closely related causual agents of cacao black pod achieved similar genome size and gene model numbers by different mechanisms.</title>
        <authorList>
            <person name="Ali S."/>
            <person name="Shao J."/>
            <person name="Larry D.J."/>
            <person name="Kronmiller B."/>
            <person name="Shen D."/>
            <person name="Strem M.D."/>
            <person name="Melnick R.L."/>
            <person name="Guiltinan M.J."/>
            <person name="Tyler B.M."/>
            <person name="Meinhardt L.W."/>
            <person name="Bailey B.A."/>
        </authorList>
    </citation>
    <scope>NUCLEOTIDE SEQUENCE [LARGE SCALE GENOMIC DNA]</scope>
    <source>
        <strain evidence="2">zdho120</strain>
    </source>
</reference>
<comment type="caution">
    <text evidence="1">The sequence shown here is derived from an EMBL/GenBank/DDBJ whole genome shotgun (WGS) entry which is preliminary data.</text>
</comment>
<proteinExistence type="predicted"/>
<dbReference type="GO" id="GO:0004386">
    <property type="term" value="F:helicase activity"/>
    <property type="evidence" value="ECO:0007669"/>
    <property type="project" value="UniProtKB-KW"/>
</dbReference>
<keyword evidence="1" id="KW-0378">Hydrolase</keyword>
<keyword evidence="1" id="KW-0547">Nucleotide-binding</keyword>
<accession>A0A225VZT2</accession>
<name>A0A225VZT2_9STRA</name>
<sequence>MRSPTFAQIYVVDEDMKKRSERRTGIFSGLDQEIRMTLDMMLAECNPYFLSHGEKIRKDTGEGKETVNLTLYQQTDKRQGGTTKLPPVSEVGVVMVYDRNARDPRAACFAFFETNSIYDSLTYPLLFPMGNHGCTNGEKYPKQHNKGTISLRNHIILKMNPFYTTVDVLTNSGVSTSALKLNKKLCDGIITTKRHSEMIDMPGEAPHVVEEGEFRVAEYNQSERLDDPVTSGRLP</sequence>
<dbReference type="Proteomes" id="UP000198211">
    <property type="component" value="Unassembled WGS sequence"/>
</dbReference>
<keyword evidence="1" id="KW-0067">ATP-binding</keyword>
<dbReference type="OrthoDB" id="116564at2759"/>